<evidence type="ECO:0000313" key="3">
    <source>
        <dbReference type="WBParaSite" id="PTRK_0000111300.1"/>
    </source>
</evidence>
<protein>
    <submittedName>
        <fullName evidence="3">Uncharacterized protein</fullName>
    </submittedName>
</protein>
<accession>A0A0N4Z2L9</accession>
<dbReference type="AlphaFoldDB" id="A0A0N4Z2L9"/>
<evidence type="ECO:0000256" key="1">
    <source>
        <dbReference type="SAM" id="Phobius"/>
    </source>
</evidence>
<sequence length="141" mass="16303">MDMTKKESQGGKFTPIIFNYKIHISLLFIFAIFTLQFNIPIEGKLNKWDNANALWGKRSSYGSMYSFDFQPDYLMDVGGYNNMVKRPSADWQKMNSLWGKRSSKWDNANALWGKRASWKSADGLWGKRASSWNNANGLWGR</sequence>
<reference evidence="3" key="1">
    <citation type="submission" date="2017-02" db="UniProtKB">
        <authorList>
            <consortium name="WormBaseParasite"/>
        </authorList>
    </citation>
    <scope>IDENTIFICATION</scope>
</reference>
<dbReference type="STRING" id="131310.A0A0N4Z2L9"/>
<keyword evidence="1" id="KW-1133">Transmembrane helix</keyword>
<organism evidence="2 3">
    <name type="scientific">Parastrongyloides trichosuri</name>
    <name type="common">Possum-specific nematode worm</name>
    <dbReference type="NCBI Taxonomy" id="131310"/>
    <lineage>
        <taxon>Eukaryota</taxon>
        <taxon>Metazoa</taxon>
        <taxon>Ecdysozoa</taxon>
        <taxon>Nematoda</taxon>
        <taxon>Chromadorea</taxon>
        <taxon>Rhabditida</taxon>
        <taxon>Tylenchina</taxon>
        <taxon>Panagrolaimomorpha</taxon>
        <taxon>Strongyloidoidea</taxon>
        <taxon>Strongyloididae</taxon>
        <taxon>Parastrongyloides</taxon>
    </lineage>
</organism>
<keyword evidence="1" id="KW-0812">Transmembrane</keyword>
<keyword evidence="1" id="KW-0472">Membrane</keyword>
<evidence type="ECO:0000313" key="2">
    <source>
        <dbReference type="Proteomes" id="UP000038045"/>
    </source>
</evidence>
<name>A0A0N4Z2L9_PARTI</name>
<dbReference type="WBParaSite" id="PTRK_0000111300.1">
    <property type="protein sequence ID" value="PTRK_0000111300.1"/>
    <property type="gene ID" value="PTRK_0000111300"/>
</dbReference>
<feature type="transmembrane region" description="Helical" evidence="1">
    <location>
        <begin position="20"/>
        <end position="39"/>
    </location>
</feature>
<keyword evidence="2" id="KW-1185">Reference proteome</keyword>
<dbReference type="Proteomes" id="UP000038045">
    <property type="component" value="Unplaced"/>
</dbReference>
<proteinExistence type="predicted"/>